<dbReference type="PANTHER" id="PTHR17490">
    <property type="entry name" value="SUA5"/>
    <property type="match status" value="1"/>
</dbReference>
<evidence type="ECO:0000313" key="16">
    <source>
        <dbReference type="Proteomes" id="UP000240974"/>
    </source>
</evidence>
<dbReference type="InterPro" id="IPR050156">
    <property type="entry name" value="TC-AMP_synthase_SUA5"/>
</dbReference>
<dbReference type="EC" id="2.7.7.87" evidence="3"/>
<organism evidence="15 16">
    <name type="scientific">Faecalibacillus intestinalis</name>
    <dbReference type="NCBI Taxonomy" id="1982626"/>
    <lineage>
        <taxon>Bacteria</taxon>
        <taxon>Bacillati</taxon>
        <taxon>Bacillota</taxon>
        <taxon>Erysipelotrichia</taxon>
        <taxon>Erysipelotrichales</taxon>
        <taxon>Coprobacillaceae</taxon>
        <taxon>Faecalibacillus</taxon>
    </lineage>
</organism>
<comment type="subcellular location">
    <subcellularLocation>
        <location evidence="1">Cytoplasm</location>
    </subcellularLocation>
</comment>
<dbReference type="GO" id="GO:0005737">
    <property type="term" value="C:cytoplasm"/>
    <property type="evidence" value="ECO:0007669"/>
    <property type="project" value="UniProtKB-SubCell"/>
</dbReference>
<reference evidence="15 16" key="1">
    <citation type="journal article" date="2019" name="Int. J. Syst. Evol. Microbiol.">
        <title>Faecalibacillus intestinalis gen. nov., sp. nov. and Faecalibacillus faecis sp. nov., isolated from human faeces.</title>
        <authorList>
            <person name="Seo B."/>
            <person name="Jeon K."/>
            <person name="Baek I."/>
            <person name="Lee Y.M."/>
            <person name="Baek K."/>
            <person name="Ko G."/>
        </authorList>
    </citation>
    <scope>NUCLEOTIDE SEQUENCE [LARGE SCALE GENOMIC DNA]</scope>
    <source>
        <strain evidence="15 16">SNUG30099</strain>
    </source>
</reference>
<evidence type="ECO:0000313" key="15">
    <source>
        <dbReference type="EMBL" id="PST41521.1"/>
    </source>
</evidence>
<keyword evidence="5 14" id="KW-0808">Transferase</keyword>
<evidence type="ECO:0000313" key="14">
    <source>
        <dbReference type="EMBL" id="MCQ5062370.1"/>
    </source>
</evidence>
<keyword evidence="8" id="KW-0547">Nucleotide-binding</keyword>
<dbReference type="GO" id="GO:0005524">
    <property type="term" value="F:ATP binding"/>
    <property type="evidence" value="ECO:0007669"/>
    <property type="project" value="UniProtKB-KW"/>
</dbReference>
<evidence type="ECO:0000313" key="17">
    <source>
        <dbReference type="Proteomes" id="UP000593842"/>
    </source>
</evidence>
<dbReference type="Proteomes" id="UP001204814">
    <property type="component" value="Unassembled WGS sequence"/>
</dbReference>
<protein>
    <recommendedName>
        <fullName evidence="10">L-threonylcarbamoyladenylate synthase</fullName>
        <ecNumber evidence="3">2.7.7.87</ecNumber>
    </recommendedName>
    <alternativeName>
        <fullName evidence="10">L-threonylcarbamoyladenylate synthase</fullName>
    </alternativeName>
</protein>
<accession>A0A2T3G250</accession>
<evidence type="ECO:0000256" key="6">
    <source>
        <dbReference type="ARBA" id="ARBA00022694"/>
    </source>
</evidence>
<evidence type="ECO:0000256" key="10">
    <source>
        <dbReference type="ARBA" id="ARBA00029774"/>
    </source>
</evidence>
<evidence type="ECO:0000256" key="5">
    <source>
        <dbReference type="ARBA" id="ARBA00022679"/>
    </source>
</evidence>
<sequence length="200" mass="22437">METVLVEKKNINEVVELLKQDEVVAFPTETVFGLGVKFGNLSALEKIYEIKHRSHSKAVSLMIYDSQDIEKYAYVNTNAQKLIDEFMPGMITLVLKKKSILSDDFTAGLETIGIRIPDDPFVLELLKRVGPMLVTSANISGQETLLNDLDVYHEFNGKLKMIVKGKCQNTLASTVVKIDDDVTILRQGCISEEKIMEVLK</sequence>
<evidence type="ECO:0000256" key="2">
    <source>
        <dbReference type="ARBA" id="ARBA00007663"/>
    </source>
</evidence>
<reference evidence="17" key="3">
    <citation type="submission" date="2020-09" db="EMBL/GenBank/DDBJ databases">
        <title>Complete genome sequencing of Faecalibacillus intestinalis strain 14EGH31.</title>
        <authorList>
            <person name="Sakamoto M."/>
            <person name="Murakami T."/>
            <person name="Mori H."/>
        </authorList>
    </citation>
    <scope>NUCLEOTIDE SEQUENCE [LARGE SCALE GENOMIC DNA]</scope>
    <source>
        <strain evidence="17">14EGH31</strain>
    </source>
</reference>
<dbReference type="Pfam" id="PF01300">
    <property type="entry name" value="Sua5_yciO_yrdC"/>
    <property type="match status" value="1"/>
</dbReference>
<dbReference type="Gene3D" id="3.90.870.10">
    <property type="entry name" value="DHBP synthase"/>
    <property type="match status" value="1"/>
</dbReference>
<dbReference type="GO" id="GO:0003725">
    <property type="term" value="F:double-stranded RNA binding"/>
    <property type="evidence" value="ECO:0007669"/>
    <property type="project" value="InterPro"/>
</dbReference>
<gene>
    <name evidence="15" type="ORF">C7U54_06845</name>
    <name evidence="13" type="ORF">Fi14EGH31_26430</name>
    <name evidence="14" type="ORF">NE542_11145</name>
</gene>
<comment type="catalytic activity">
    <reaction evidence="11">
        <text>L-threonine + hydrogencarbonate + ATP = L-threonylcarbamoyladenylate + diphosphate + H2O</text>
        <dbReference type="Rhea" id="RHEA:36407"/>
        <dbReference type="ChEBI" id="CHEBI:15377"/>
        <dbReference type="ChEBI" id="CHEBI:17544"/>
        <dbReference type="ChEBI" id="CHEBI:30616"/>
        <dbReference type="ChEBI" id="CHEBI:33019"/>
        <dbReference type="ChEBI" id="CHEBI:57926"/>
        <dbReference type="ChEBI" id="CHEBI:73682"/>
        <dbReference type="EC" id="2.7.7.87"/>
    </reaction>
</comment>
<evidence type="ECO:0000256" key="1">
    <source>
        <dbReference type="ARBA" id="ARBA00004496"/>
    </source>
</evidence>
<evidence type="ECO:0000313" key="13">
    <source>
        <dbReference type="EMBL" id="BCL58931.1"/>
    </source>
</evidence>
<dbReference type="SUPFAM" id="SSF55821">
    <property type="entry name" value="YrdC/RibB"/>
    <property type="match status" value="1"/>
</dbReference>
<dbReference type="AlphaFoldDB" id="A0A2T3G250"/>
<dbReference type="InterPro" id="IPR006070">
    <property type="entry name" value="Sua5-like_dom"/>
</dbReference>
<evidence type="ECO:0000256" key="3">
    <source>
        <dbReference type="ARBA" id="ARBA00012584"/>
    </source>
</evidence>
<dbReference type="RefSeq" id="WP_022001935.1">
    <property type="nucleotide sequence ID" value="NZ_AP024085.1"/>
</dbReference>
<keyword evidence="16" id="KW-1185">Reference proteome</keyword>
<proteinExistence type="inferred from homology"/>
<evidence type="ECO:0000256" key="4">
    <source>
        <dbReference type="ARBA" id="ARBA00022490"/>
    </source>
</evidence>
<feature type="domain" description="YrdC-like" evidence="12">
    <location>
        <begin position="8"/>
        <end position="190"/>
    </location>
</feature>
<reference evidence="14" key="4">
    <citation type="submission" date="2022-06" db="EMBL/GenBank/DDBJ databases">
        <title>Isolation of gut microbiota from human fecal samples.</title>
        <authorList>
            <person name="Pamer E.G."/>
            <person name="Barat B."/>
            <person name="Waligurski E."/>
            <person name="Medina S."/>
            <person name="Paddock L."/>
            <person name="Mostad J."/>
        </authorList>
    </citation>
    <scope>NUCLEOTIDE SEQUENCE</scope>
    <source>
        <strain evidence="14">DFI.6.24</strain>
    </source>
</reference>
<name>A0A2T3G250_9FIRM</name>
<evidence type="ECO:0000256" key="7">
    <source>
        <dbReference type="ARBA" id="ARBA00022695"/>
    </source>
</evidence>
<evidence type="ECO:0000256" key="8">
    <source>
        <dbReference type="ARBA" id="ARBA00022741"/>
    </source>
</evidence>
<comment type="similarity">
    <text evidence="2">Belongs to the SUA5 family.</text>
</comment>
<keyword evidence="4" id="KW-0963">Cytoplasm</keyword>
<dbReference type="PANTHER" id="PTHR17490:SF16">
    <property type="entry name" value="THREONYLCARBAMOYL-AMP SYNTHASE"/>
    <property type="match status" value="1"/>
</dbReference>
<dbReference type="EMBL" id="AP024085">
    <property type="protein sequence ID" value="BCL58931.1"/>
    <property type="molecule type" value="Genomic_DNA"/>
</dbReference>
<dbReference type="Proteomes" id="UP000593842">
    <property type="component" value="Chromosome"/>
</dbReference>
<evidence type="ECO:0000256" key="9">
    <source>
        <dbReference type="ARBA" id="ARBA00022840"/>
    </source>
</evidence>
<dbReference type="Proteomes" id="UP000240974">
    <property type="component" value="Unassembled WGS sequence"/>
</dbReference>
<dbReference type="EMBL" id="JANGBO010000012">
    <property type="protein sequence ID" value="MCQ5062370.1"/>
    <property type="molecule type" value="Genomic_DNA"/>
</dbReference>
<dbReference type="GO" id="GO:0000049">
    <property type="term" value="F:tRNA binding"/>
    <property type="evidence" value="ECO:0007669"/>
    <property type="project" value="TreeGrafter"/>
</dbReference>
<reference evidence="13" key="2">
    <citation type="journal article" date="2020" name="Microbiol. Resour. Announc.">
        <title>Complete Genome Sequence of Faecalibacillus intestinalis JCM 34082, Isolated from Feces from a Healthy Japanese Female.</title>
        <authorList>
            <person name="Sakamoto M."/>
            <person name="Ikeyama N."/>
            <person name="Toyoda A."/>
            <person name="Murakami T."/>
            <person name="Mori H."/>
            <person name="Ohkuma M."/>
        </authorList>
    </citation>
    <scope>NUCLEOTIDE SEQUENCE</scope>
    <source>
        <strain evidence="13">14EGH31</strain>
    </source>
</reference>
<evidence type="ECO:0000256" key="11">
    <source>
        <dbReference type="ARBA" id="ARBA00048366"/>
    </source>
</evidence>
<dbReference type="KEGG" id="fit:Fi14EGH31_26430"/>
<dbReference type="EMBL" id="PYLQ01000007">
    <property type="protein sequence ID" value="PST41521.1"/>
    <property type="molecule type" value="Genomic_DNA"/>
</dbReference>
<dbReference type="NCBIfam" id="TIGR00057">
    <property type="entry name" value="L-threonylcarbamoyladenylate synthase"/>
    <property type="match status" value="1"/>
</dbReference>
<keyword evidence="7 14" id="KW-0548">Nucleotidyltransferase</keyword>
<dbReference type="GO" id="GO:0061710">
    <property type="term" value="F:L-threonylcarbamoyladenylate synthase"/>
    <property type="evidence" value="ECO:0007669"/>
    <property type="project" value="UniProtKB-EC"/>
</dbReference>
<dbReference type="InterPro" id="IPR017945">
    <property type="entry name" value="DHBP_synth_RibB-like_a/b_dom"/>
</dbReference>
<keyword evidence="6" id="KW-0819">tRNA processing</keyword>
<keyword evidence="9" id="KW-0067">ATP-binding</keyword>
<dbReference type="GO" id="GO:0006450">
    <property type="term" value="P:regulation of translational fidelity"/>
    <property type="evidence" value="ECO:0007669"/>
    <property type="project" value="TreeGrafter"/>
</dbReference>
<dbReference type="GO" id="GO:0008033">
    <property type="term" value="P:tRNA processing"/>
    <property type="evidence" value="ECO:0007669"/>
    <property type="project" value="UniProtKB-KW"/>
</dbReference>
<dbReference type="PROSITE" id="PS51163">
    <property type="entry name" value="YRDC"/>
    <property type="match status" value="1"/>
</dbReference>
<dbReference type="GeneID" id="70581081"/>
<evidence type="ECO:0000259" key="12">
    <source>
        <dbReference type="PROSITE" id="PS51163"/>
    </source>
</evidence>